<dbReference type="PANTHER" id="PTHR33332">
    <property type="entry name" value="REVERSE TRANSCRIPTASE DOMAIN-CONTAINING PROTEIN"/>
    <property type="match status" value="1"/>
</dbReference>
<accession>A0A2I0U730</accession>
<evidence type="ECO:0000313" key="1">
    <source>
        <dbReference type="EMBL" id="PKU41822.1"/>
    </source>
</evidence>
<evidence type="ECO:0000313" key="2">
    <source>
        <dbReference type="Proteomes" id="UP000233556"/>
    </source>
</evidence>
<proteinExistence type="predicted"/>
<organism evidence="1 2">
    <name type="scientific">Limosa lapponica baueri</name>
    <dbReference type="NCBI Taxonomy" id="1758121"/>
    <lineage>
        <taxon>Eukaryota</taxon>
        <taxon>Metazoa</taxon>
        <taxon>Chordata</taxon>
        <taxon>Craniata</taxon>
        <taxon>Vertebrata</taxon>
        <taxon>Euteleostomi</taxon>
        <taxon>Archelosauria</taxon>
        <taxon>Archosauria</taxon>
        <taxon>Dinosauria</taxon>
        <taxon>Saurischia</taxon>
        <taxon>Theropoda</taxon>
        <taxon>Coelurosauria</taxon>
        <taxon>Aves</taxon>
        <taxon>Neognathae</taxon>
        <taxon>Neoaves</taxon>
        <taxon>Charadriiformes</taxon>
        <taxon>Scolopacidae</taxon>
        <taxon>Limosa</taxon>
    </lineage>
</organism>
<sequence>MDFIVDEVLVGYSHPEGSGQCLNVQMEIGDGGVLQGSISGPVLFNIFINDIDSEIECTLSKFVDDVKLSVQGLASGSRKPLVPIQAEDEGIESDCAEKDLGVLVDEKLDMSRQCALAGLQKANGILGCIKRSVASTFRVVILLLYYALVRPHLEYCVQLGSFSAGRTWSESSEGPQKVIRWLEYLSYEERLRELGLFNLEKRRLWGDLIAAFQYLRGDKLFSRACCDRTRGSGFKLKERRFRLDIRKNFFKMRVVKPWNKFPREVVDASSLKAFKVRFNGTLSNLI</sequence>
<reference evidence="2" key="1">
    <citation type="submission" date="2017-11" db="EMBL/GenBank/DDBJ databases">
        <authorList>
            <person name="Lima N.C."/>
            <person name="Parody-Merino A.M."/>
            <person name="Battley P.F."/>
            <person name="Fidler A.E."/>
            <person name="Prosdocimi F."/>
        </authorList>
    </citation>
    <scope>NUCLEOTIDE SEQUENCE [LARGE SCALE GENOMIC DNA]</scope>
</reference>
<protein>
    <recommendedName>
        <fullName evidence="3">Reverse transcriptase domain-containing protein</fullName>
    </recommendedName>
</protein>
<keyword evidence="2" id="KW-1185">Reference proteome</keyword>
<gene>
    <name evidence="1" type="ORF">llap_7874</name>
</gene>
<dbReference type="AlphaFoldDB" id="A0A2I0U730"/>
<dbReference type="EMBL" id="KZ506069">
    <property type="protein sequence ID" value="PKU41822.1"/>
    <property type="molecule type" value="Genomic_DNA"/>
</dbReference>
<reference evidence="2" key="2">
    <citation type="submission" date="2017-12" db="EMBL/GenBank/DDBJ databases">
        <title>Genome sequence of the Bar-tailed Godwit (Limosa lapponica baueri).</title>
        <authorList>
            <person name="Lima N.C.B."/>
            <person name="Parody-Merino A.M."/>
            <person name="Battley P.F."/>
            <person name="Fidler A.E."/>
            <person name="Prosdocimi F."/>
        </authorList>
    </citation>
    <scope>NUCLEOTIDE SEQUENCE [LARGE SCALE GENOMIC DNA]</scope>
</reference>
<dbReference type="Proteomes" id="UP000233556">
    <property type="component" value="Unassembled WGS sequence"/>
</dbReference>
<dbReference type="OrthoDB" id="419189at2759"/>
<evidence type="ECO:0008006" key="3">
    <source>
        <dbReference type="Google" id="ProtNLM"/>
    </source>
</evidence>
<name>A0A2I0U730_LIMLA</name>